<dbReference type="AlphaFoldDB" id="A0A1Q5P407"/>
<protein>
    <recommendedName>
        <fullName evidence="1">Fibronectin type-III domain-containing protein</fullName>
    </recommendedName>
</protein>
<dbReference type="Proteomes" id="UP000186524">
    <property type="component" value="Unassembled WGS sequence"/>
</dbReference>
<keyword evidence="3" id="KW-1185">Reference proteome</keyword>
<dbReference type="STRING" id="1714354.BLL40_05180"/>
<evidence type="ECO:0000313" key="3">
    <source>
        <dbReference type="Proteomes" id="UP000186524"/>
    </source>
</evidence>
<dbReference type="InterPro" id="IPR003961">
    <property type="entry name" value="FN3_dom"/>
</dbReference>
<accession>A0A1Q5P407</accession>
<dbReference type="EMBL" id="MRWQ01000005">
    <property type="protein sequence ID" value="OKL36985.1"/>
    <property type="molecule type" value="Genomic_DNA"/>
</dbReference>
<dbReference type="PROSITE" id="PS50853">
    <property type="entry name" value="FN3"/>
    <property type="match status" value="1"/>
</dbReference>
<dbReference type="OrthoDB" id="9803686at2"/>
<dbReference type="CDD" id="cd00063">
    <property type="entry name" value="FN3"/>
    <property type="match status" value="1"/>
</dbReference>
<reference evidence="2 3" key="1">
    <citation type="submission" date="2016-12" db="EMBL/GenBank/DDBJ databases">
        <title>Domibacillus sp. SAOS 44 whole genome sequencing.</title>
        <authorList>
            <person name="Verma A."/>
            <person name="Krishnamurthi S."/>
        </authorList>
    </citation>
    <scope>NUCLEOTIDE SEQUENCE [LARGE SCALE GENOMIC DNA]</scope>
    <source>
        <strain evidence="2 3">SAOS 44</strain>
    </source>
</reference>
<dbReference type="RefSeq" id="WP_073710866.1">
    <property type="nucleotide sequence ID" value="NZ_MRWQ01000005.1"/>
</dbReference>
<dbReference type="Gene3D" id="2.60.40.10">
    <property type="entry name" value="Immunoglobulins"/>
    <property type="match status" value="1"/>
</dbReference>
<dbReference type="InterPro" id="IPR013783">
    <property type="entry name" value="Ig-like_fold"/>
</dbReference>
<sequence>MAYLRTPDVGGIGETYLDIIVQDLQYNPSLYYQIDVICIETGQRFDVRNNSGSGGSIGAFRTGQQRFSGLTPGSAYNFYAEARYNSFGTIVRIPSTGYYRQTTHSLPAVDPPSSVMLSQYALTGKDITIEAEWLNQATSIEYDVSWITGYPDYTYSVSPYTDFHRMTFTVPNYDTSYWIEVRLRGNGGDSSWVRLYFTSGSAPIIVGTPSVTLSDFKNNAITANWTYASNAWYYEVQYKKTTSSIWLYSAYSQNDNSHEVTGLEPVTDYHFRVRGYQGSTFGPWSSVVTGRTLSNAPSKFEWNTLKTSVDFKTTAYEWNALMAKINQVRVYKGWSSYGFDIVVGDGIAYAYQFNDARSKIADMSPPVTLPIAVSKGTLITPGQLNGLRDSLNSLI</sequence>
<evidence type="ECO:0000313" key="2">
    <source>
        <dbReference type="EMBL" id="OKL36985.1"/>
    </source>
</evidence>
<dbReference type="InterPro" id="IPR036116">
    <property type="entry name" value="FN3_sf"/>
</dbReference>
<dbReference type="SUPFAM" id="SSF49265">
    <property type="entry name" value="Fibronectin type III"/>
    <property type="match status" value="1"/>
</dbReference>
<feature type="domain" description="Fibronectin type-III" evidence="1">
    <location>
        <begin position="205"/>
        <end position="295"/>
    </location>
</feature>
<dbReference type="Pfam" id="PF00041">
    <property type="entry name" value="fn3"/>
    <property type="match status" value="1"/>
</dbReference>
<gene>
    <name evidence="2" type="ORF">BLL40_05180</name>
</gene>
<name>A0A1Q5P407_9BACI</name>
<organism evidence="2 3">
    <name type="scientific">Domibacillus mangrovi</name>
    <dbReference type="NCBI Taxonomy" id="1714354"/>
    <lineage>
        <taxon>Bacteria</taxon>
        <taxon>Bacillati</taxon>
        <taxon>Bacillota</taxon>
        <taxon>Bacilli</taxon>
        <taxon>Bacillales</taxon>
        <taxon>Bacillaceae</taxon>
        <taxon>Domibacillus</taxon>
    </lineage>
</organism>
<comment type="caution">
    <text evidence="2">The sequence shown here is derived from an EMBL/GenBank/DDBJ whole genome shotgun (WGS) entry which is preliminary data.</text>
</comment>
<evidence type="ECO:0000259" key="1">
    <source>
        <dbReference type="PROSITE" id="PS50853"/>
    </source>
</evidence>
<proteinExistence type="predicted"/>